<dbReference type="GO" id="GO:0034040">
    <property type="term" value="F:ATPase-coupled lipid transmembrane transporter activity"/>
    <property type="evidence" value="ECO:0007669"/>
    <property type="project" value="TreeGrafter"/>
</dbReference>
<dbReference type="SUPFAM" id="SSF90123">
    <property type="entry name" value="ABC transporter transmembrane region"/>
    <property type="match status" value="1"/>
</dbReference>
<name>A0A418Q6P7_9CORY</name>
<reference evidence="10 11" key="1">
    <citation type="submission" date="2018-09" db="EMBL/GenBank/DDBJ databases">
        <title>Optimization and identification of Corynebacterium falsenii FN1-14 from fish paste.</title>
        <authorList>
            <person name="Daroonpunt R."/>
            <person name="Tanasupawat S."/>
        </authorList>
    </citation>
    <scope>NUCLEOTIDE SEQUENCE [LARGE SCALE GENOMIC DNA]</scope>
    <source>
        <strain evidence="10 11">FN1-14</strain>
    </source>
</reference>
<evidence type="ECO:0000256" key="5">
    <source>
        <dbReference type="ARBA" id="ARBA00022989"/>
    </source>
</evidence>
<dbReference type="Gene3D" id="3.40.50.300">
    <property type="entry name" value="P-loop containing nucleotide triphosphate hydrolases"/>
    <property type="match status" value="1"/>
</dbReference>
<dbReference type="PANTHER" id="PTHR24221:SF646">
    <property type="entry name" value="HAEMOLYSIN SECRETION ATP-BINDING PROTEIN"/>
    <property type="match status" value="1"/>
</dbReference>
<evidence type="ECO:0000313" key="11">
    <source>
        <dbReference type="Proteomes" id="UP000285278"/>
    </source>
</evidence>
<evidence type="ECO:0000256" key="7">
    <source>
        <dbReference type="SAM" id="Phobius"/>
    </source>
</evidence>
<keyword evidence="5 7" id="KW-1133">Transmembrane helix</keyword>
<dbReference type="InterPro" id="IPR039421">
    <property type="entry name" value="Type_1_exporter"/>
</dbReference>
<protein>
    <submittedName>
        <fullName evidence="10">ABC transporter ATP-binding protein</fullName>
    </submittedName>
</protein>
<dbReference type="SMART" id="SM00382">
    <property type="entry name" value="AAA"/>
    <property type="match status" value="1"/>
</dbReference>
<evidence type="ECO:0000256" key="1">
    <source>
        <dbReference type="ARBA" id="ARBA00004651"/>
    </source>
</evidence>
<feature type="transmembrane region" description="Helical" evidence="7">
    <location>
        <begin position="142"/>
        <end position="163"/>
    </location>
</feature>
<dbReference type="Gene3D" id="1.20.1560.10">
    <property type="entry name" value="ABC transporter type 1, transmembrane domain"/>
    <property type="match status" value="1"/>
</dbReference>
<dbReference type="FunFam" id="3.40.50.300:FF:000218">
    <property type="entry name" value="Multidrug ABC transporter ATP-binding protein"/>
    <property type="match status" value="1"/>
</dbReference>
<accession>A0A418Q6P7</accession>
<evidence type="ECO:0000259" key="8">
    <source>
        <dbReference type="PROSITE" id="PS50893"/>
    </source>
</evidence>
<evidence type="ECO:0000259" key="9">
    <source>
        <dbReference type="PROSITE" id="PS50929"/>
    </source>
</evidence>
<keyword evidence="2 7" id="KW-0812">Transmembrane</keyword>
<feature type="domain" description="ABC transmembrane type-1" evidence="9">
    <location>
        <begin position="20"/>
        <end position="310"/>
    </location>
</feature>
<organism evidence="10 11">
    <name type="scientific">Corynebacterium falsenii</name>
    <dbReference type="NCBI Taxonomy" id="108486"/>
    <lineage>
        <taxon>Bacteria</taxon>
        <taxon>Bacillati</taxon>
        <taxon>Actinomycetota</taxon>
        <taxon>Actinomycetes</taxon>
        <taxon>Mycobacteriales</taxon>
        <taxon>Corynebacteriaceae</taxon>
        <taxon>Corynebacterium</taxon>
    </lineage>
</organism>
<dbReference type="AlphaFoldDB" id="A0A418Q6P7"/>
<evidence type="ECO:0000256" key="4">
    <source>
        <dbReference type="ARBA" id="ARBA00022840"/>
    </source>
</evidence>
<keyword evidence="4 10" id="KW-0067">ATP-binding</keyword>
<sequence>MIAAFSRIIRSTRELWSFYVIVMIASTVTAVLALVSPYLVKVATDTIVGTVSGNGDVDAATRTIIWLALGLLAVELTNTVVRNVGGWFGDVMAMRMRQILSNRYFAKLLALPQGYYDKQVTGTIISRLDRSILGLTDFIKSFANNFFSMLLTVIMILVITAIYYWPLAVLLAVIFPLYLYLTMLTSKKWMVWEKDKNEHIDTAQGRFAEVIGQVKVVKSFVTELRELRLFQGHFASTISLTREQSRWWHFMDVLRMGGMNIIFFAIYLMLFWRTLRGDFTLGDMVLLLQYVLMARQPAGMMSWMVDAAQRAAAGSREYFETMEELEEPSATKPLLEASRPGGPMVIDKADIESSETPQLQAPATGPVIEFNNVDFGYEADEPVIHGVSFSAERGQRVALVGESGGGKSTLVNLLLGLYRPTSGQLKVCGQDVSELSAAQLRSSVGVVFQEPALFSGTIRENIAYAKPGATDEEVEEVAKRAFAHDFIMSFSKGYDTLIGERGLRLSGGQKQRIAVARAMLKDAPVLILDEATSALDTKAERVVQAGLDQLMVGKTTLVIAHRLSTIAGVDTIVTLDKGHVDEVGSPAELATSGGIYSELLRLTSSSSAEDRKRLKKFGFTDGMDGLDDDEDEEDYAAIEAQLAEKE</sequence>
<dbReference type="GO" id="GO:0005886">
    <property type="term" value="C:plasma membrane"/>
    <property type="evidence" value="ECO:0007669"/>
    <property type="project" value="UniProtKB-SubCell"/>
</dbReference>
<evidence type="ECO:0000256" key="6">
    <source>
        <dbReference type="ARBA" id="ARBA00023136"/>
    </source>
</evidence>
<dbReference type="InterPro" id="IPR011527">
    <property type="entry name" value="ABC1_TM_dom"/>
</dbReference>
<comment type="caution">
    <text evidence="10">The sequence shown here is derived from an EMBL/GenBank/DDBJ whole genome shotgun (WGS) entry which is preliminary data.</text>
</comment>
<proteinExistence type="predicted"/>
<dbReference type="STRING" id="1451189.CFAL_03440"/>
<gene>
    <name evidence="10" type="ORF">D3M95_07215</name>
</gene>
<dbReference type="GO" id="GO:0016887">
    <property type="term" value="F:ATP hydrolysis activity"/>
    <property type="evidence" value="ECO:0007669"/>
    <property type="project" value="InterPro"/>
</dbReference>
<keyword evidence="6 7" id="KW-0472">Membrane</keyword>
<dbReference type="InterPro" id="IPR017871">
    <property type="entry name" value="ABC_transporter-like_CS"/>
</dbReference>
<feature type="transmembrane region" description="Helical" evidence="7">
    <location>
        <begin position="64"/>
        <end position="88"/>
    </location>
</feature>
<dbReference type="RefSeq" id="WP_025402323.1">
    <property type="nucleotide sequence ID" value="NZ_CBCRUA010000014.1"/>
</dbReference>
<keyword evidence="11" id="KW-1185">Reference proteome</keyword>
<feature type="transmembrane region" description="Helical" evidence="7">
    <location>
        <begin position="253"/>
        <end position="272"/>
    </location>
</feature>
<dbReference type="GO" id="GO:0005524">
    <property type="term" value="F:ATP binding"/>
    <property type="evidence" value="ECO:0007669"/>
    <property type="project" value="UniProtKB-KW"/>
</dbReference>
<keyword evidence="3" id="KW-0547">Nucleotide-binding</keyword>
<evidence type="ECO:0000313" key="10">
    <source>
        <dbReference type="EMBL" id="RIX34660.1"/>
    </source>
</evidence>
<feature type="transmembrane region" description="Helical" evidence="7">
    <location>
        <begin position="16"/>
        <end position="40"/>
    </location>
</feature>
<evidence type="ECO:0000256" key="3">
    <source>
        <dbReference type="ARBA" id="ARBA00022741"/>
    </source>
</evidence>
<dbReference type="SUPFAM" id="SSF52540">
    <property type="entry name" value="P-loop containing nucleoside triphosphate hydrolases"/>
    <property type="match status" value="1"/>
</dbReference>
<dbReference type="PROSITE" id="PS00211">
    <property type="entry name" value="ABC_TRANSPORTER_1"/>
    <property type="match status" value="1"/>
</dbReference>
<dbReference type="Proteomes" id="UP000285278">
    <property type="component" value="Unassembled WGS sequence"/>
</dbReference>
<feature type="domain" description="ABC transporter" evidence="8">
    <location>
        <begin position="368"/>
        <end position="602"/>
    </location>
</feature>
<dbReference type="EMBL" id="QXJK01000006">
    <property type="protein sequence ID" value="RIX34660.1"/>
    <property type="molecule type" value="Genomic_DNA"/>
</dbReference>
<dbReference type="PANTHER" id="PTHR24221">
    <property type="entry name" value="ATP-BINDING CASSETTE SUB-FAMILY B"/>
    <property type="match status" value="1"/>
</dbReference>
<dbReference type="PROSITE" id="PS50929">
    <property type="entry name" value="ABC_TM1F"/>
    <property type="match status" value="1"/>
</dbReference>
<dbReference type="GO" id="GO:0140359">
    <property type="term" value="F:ABC-type transporter activity"/>
    <property type="evidence" value="ECO:0007669"/>
    <property type="project" value="InterPro"/>
</dbReference>
<dbReference type="InterPro" id="IPR036640">
    <property type="entry name" value="ABC1_TM_sf"/>
</dbReference>
<dbReference type="CDD" id="cd07346">
    <property type="entry name" value="ABC_6TM_exporters"/>
    <property type="match status" value="1"/>
</dbReference>
<feature type="transmembrane region" description="Helical" evidence="7">
    <location>
        <begin position="169"/>
        <end position="186"/>
    </location>
</feature>
<dbReference type="Pfam" id="PF00005">
    <property type="entry name" value="ABC_tran"/>
    <property type="match status" value="1"/>
</dbReference>
<dbReference type="Pfam" id="PF00664">
    <property type="entry name" value="ABC_membrane"/>
    <property type="match status" value="1"/>
</dbReference>
<dbReference type="InterPro" id="IPR027417">
    <property type="entry name" value="P-loop_NTPase"/>
</dbReference>
<dbReference type="PROSITE" id="PS50893">
    <property type="entry name" value="ABC_TRANSPORTER_2"/>
    <property type="match status" value="1"/>
</dbReference>
<dbReference type="InterPro" id="IPR003593">
    <property type="entry name" value="AAA+_ATPase"/>
</dbReference>
<dbReference type="OrthoDB" id="9806127at2"/>
<dbReference type="InterPro" id="IPR003439">
    <property type="entry name" value="ABC_transporter-like_ATP-bd"/>
</dbReference>
<evidence type="ECO:0000256" key="2">
    <source>
        <dbReference type="ARBA" id="ARBA00022692"/>
    </source>
</evidence>
<comment type="subcellular location">
    <subcellularLocation>
        <location evidence="1">Cell membrane</location>
        <topology evidence="1">Multi-pass membrane protein</topology>
    </subcellularLocation>
</comment>